<dbReference type="AlphaFoldDB" id="A0A7S3XUR5"/>
<reference evidence="2" key="1">
    <citation type="submission" date="2021-01" db="EMBL/GenBank/DDBJ databases">
        <authorList>
            <person name="Corre E."/>
            <person name="Pelletier E."/>
            <person name="Niang G."/>
            <person name="Scheremetjew M."/>
            <person name="Finn R."/>
            <person name="Kale V."/>
            <person name="Holt S."/>
            <person name="Cochrane G."/>
            <person name="Meng A."/>
            <person name="Brown T."/>
            <person name="Cohen L."/>
        </authorList>
    </citation>
    <scope>NUCLEOTIDE SEQUENCE</scope>
    <source>
        <strain evidence="2">CCMP3107</strain>
    </source>
</reference>
<protein>
    <submittedName>
        <fullName evidence="2">Uncharacterized protein</fullName>
    </submittedName>
</protein>
<proteinExistence type="predicted"/>
<feature type="region of interest" description="Disordered" evidence="1">
    <location>
        <begin position="84"/>
        <end position="111"/>
    </location>
</feature>
<evidence type="ECO:0000313" key="2">
    <source>
        <dbReference type="EMBL" id="CAE0632699.1"/>
    </source>
</evidence>
<feature type="compositionally biased region" description="Polar residues" evidence="1">
    <location>
        <begin position="84"/>
        <end position="93"/>
    </location>
</feature>
<evidence type="ECO:0000256" key="1">
    <source>
        <dbReference type="SAM" id="MobiDB-lite"/>
    </source>
</evidence>
<organism evidence="2">
    <name type="scientific">Heterosigma akashiwo</name>
    <name type="common">Chromophytic alga</name>
    <name type="synonym">Heterosigma carterae</name>
    <dbReference type="NCBI Taxonomy" id="2829"/>
    <lineage>
        <taxon>Eukaryota</taxon>
        <taxon>Sar</taxon>
        <taxon>Stramenopiles</taxon>
        <taxon>Ochrophyta</taxon>
        <taxon>Raphidophyceae</taxon>
        <taxon>Chattonellales</taxon>
        <taxon>Chattonellaceae</taxon>
        <taxon>Heterosigma</taxon>
    </lineage>
</organism>
<accession>A0A7S3XUR5</accession>
<name>A0A7S3XUR5_HETAK</name>
<gene>
    <name evidence="2" type="ORF">HAKA00212_LOCUS11409</name>
</gene>
<sequence length="224" mass="24177">MTQQAICLATRPSLNHLFPPAFSEVLEFILGGFAWNSSMLHQEDVEEKVRSMLISQLFTFFEQTHHKDAIDYICDVLFPSTHPSEGESAQNGTALPLADEDGKEERSSSTLTAGLEPFEGQVESLLWAFHLQDLGLLRDCYLQLHEEGGAAAAEAYRQYRVPPAPAGMPTLLSLLRSRQGPAAADGGGGGGRPFVDLDDSAHSHHVPILAAEAARLGGSARALV</sequence>
<dbReference type="EMBL" id="HBIU01024632">
    <property type="protein sequence ID" value="CAE0632699.1"/>
    <property type="molecule type" value="Transcribed_RNA"/>
</dbReference>